<evidence type="ECO:0000313" key="2">
    <source>
        <dbReference type="EMBL" id="KAL3781781.1"/>
    </source>
</evidence>
<evidence type="ECO:0000313" key="3">
    <source>
        <dbReference type="Proteomes" id="UP001516023"/>
    </source>
</evidence>
<comment type="caution">
    <text evidence="2">The sequence shown here is derived from an EMBL/GenBank/DDBJ whole genome shotgun (WGS) entry which is preliminary data.</text>
</comment>
<dbReference type="EMBL" id="JABMIG020000306">
    <property type="protein sequence ID" value="KAL3781781.1"/>
    <property type="molecule type" value="Genomic_DNA"/>
</dbReference>
<reference evidence="2 3" key="1">
    <citation type="journal article" date="2020" name="G3 (Bethesda)">
        <title>Improved Reference Genome for Cyclotella cryptica CCMP332, a Model for Cell Wall Morphogenesis, Salinity Adaptation, and Lipid Production in Diatoms (Bacillariophyta).</title>
        <authorList>
            <person name="Roberts W.R."/>
            <person name="Downey K.M."/>
            <person name="Ruck E.C."/>
            <person name="Traller J.C."/>
            <person name="Alverson A.J."/>
        </authorList>
    </citation>
    <scope>NUCLEOTIDE SEQUENCE [LARGE SCALE GENOMIC DNA]</scope>
    <source>
        <strain evidence="2 3">CCMP332</strain>
    </source>
</reference>
<accession>A0ABD3P1V1</accession>
<proteinExistence type="predicted"/>
<feature type="region of interest" description="Disordered" evidence="1">
    <location>
        <begin position="1"/>
        <end position="55"/>
    </location>
</feature>
<dbReference type="AlphaFoldDB" id="A0ABD3P1V1"/>
<name>A0ABD3P1V1_9STRA</name>
<sequence length="236" mass="27122">MYRTSSNRKPSRLRSSRKQQRVANSFDAIDDAEITPSVKMSSTEPSIRPSTRSKISHNVCRVTQPVRQGAEHAARRGRQGVDAVARRGRQGVEAVARRSRQGVETLRARSKSVPRVRRSTFHVNKLMRDKPLPKSVFGRKKEKSSKCSEDWRNKMPSSTVEKKVDDSFKRMQSSGDRRSEKYEYGETDERNDLTRTRSSGSRRSERHHDEYGESDYIRTRSSGSHRGERGSHEEVD</sequence>
<feature type="compositionally biased region" description="Polar residues" evidence="1">
    <location>
        <begin position="38"/>
        <end position="53"/>
    </location>
</feature>
<feature type="compositionally biased region" description="Basic and acidic residues" evidence="1">
    <location>
        <begin position="144"/>
        <end position="153"/>
    </location>
</feature>
<feature type="compositionally biased region" description="Basic residues" evidence="1">
    <location>
        <begin position="9"/>
        <end position="20"/>
    </location>
</feature>
<keyword evidence="3" id="KW-1185">Reference proteome</keyword>
<feature type="compositionally biased region" description="Basic and acidic residues" evidence="1">
    <location>
        <begin position="160"/>
        <end position="195"/>
    </location>
</feature>
<protein>
    <submittedName>
        <fullName evidence="2">Uncharacterized protein</fullName>
    </submittedName>
</protein>
<evidence type="ECO:0000256" key="1">
    <source>
        <dbReference type="SAM" id="MobiDB-lite"/>
    </source>
</evidence>
<gene>
    <name evidence="2" type="ORF">HJC23_009211</name>
</gene>
<organism evidence="2 3">
    <name type="scientific">Cyclotella cryptica</name>
    <dbReference type="NCBI Taxonomy" id="29204"/>
    <lineage>
        <taxon>Eukaryota</taxon>
        <taxon>Sar</taxon>
        <taxon>Stramenopiles</taxon>
        <taxon>Ochrophyta</taxon>
        <taxon>Bacillariophyta</taxon>
        <taxon>Coscinodiscophyceae</taxon>
        <taxon>Thalassiosirophycidae</taxon>
        <taxon>Stephanodiscales</taxon>
        <taxon>Stephanodiscaceae</taxon>
        <taxon>Cyclotella</taxon>
    </lineage>
</organism>
<dbReference type="Proteomes" id="UP001516023">
    <property type="component" value="Unassembled WGS sequence"/>
</dbReference>
<feature type="compositionally biased region" description="Basic and acidic residues" evidence="1">
    <location>
        <begin position="225"/>
        <end position="236"/>
    </location>
</feature>
<feature type="region of interest" description="Disordered" evidence="1">
    <location>
        <begin position="67"/>
        <end position="236"/>
    </location>
</feature>
<feature type="compositionally biased region" description="Basic residues" evidence="1">
    <location>
        <begin position="108"/>
        <end position="120"/>
    </location>
</feature>
<feature type="compositionally biased region" description="Basic and acidic residues" evidence="1">
    <location>
        <begin position="202"/>
        <end position="218"/>
    </location>
</feature>